<name>A0A183L5P0_9TREM</name>
<sequence length="41" mass="4734">MKECLLQLPSLLERMASLMNINTLNQLNEDIASNICKNVWK</sequence>
<dbReference type="WBParaSite" id="SCUD_0002265901-mRNA-1">
    <property type="protein sequence ID" value="SCUD_0002265901-mRNA-1"/>
    <property type="gene ID" value="SCUD_0002265901"/>
</dbReference>
<dbReference type="Proteomes" id="UP000279833">
    <property type="component" value="Unassembled WGS sequence"/>
</dbReference>
<dbReference type="AlphaFoldDB" id="A0A183L5P0"/>
<organism evidence="3">
    <name type="scientific">Schistosoma curassoni</name>
    <dbReference type="NCBI Taxonomy" id="6186"/>
    <lineage>
        <taxon>Eukaryota</taxon>
        <taxon>Metazoa</taxon>
        <taxon>Spiralia</taxon>
        <taxon>Lophotrochozoa</taxon>
        <taxon>Platyhelminthes</taxon>
        <taxon>Trematoda</taxon>
        <taxon>Digenea</taxon>
        <taxon>Strigeidida</taxon>
        <taxon>Schistosomatoidea</taxon>
        <taxon>Schistosomatidae</taxon>
        <taxon>Schistosoma</taxon>
    </lineage>
</organism>
<evidence type="ECO:0000313" key="2">
    <source>
        <dbReference type="Proteomes" id="UP000279833"/>
    </source>
</evidence>
<reference evidence="3" key="1">
    <citation type="submission" date="2016-06" db="UniProtKB">
        <authorList>
            <consortium name="WormBaseParasite"/>
        </authorList>
    </citation>
    <scope>IDENTIFICATION</scope>
</reference>
<evidence type="ECO:0000313" key="1">
    <source>
        <dbReference type="EMBL" id="VDP79689.1"/>
    </source>
</evidence>
<dbReference type="STRING" id="6186.A0A183L5P0"/>
<keyword evidence="2" id="KW-1185">Reference proteome</keyword>
<gene>
    <name evidence="1" type="ORF">SCUD_LOCUS22656</name>
</gene>
<dbReference type="EMBL" id="UZAK01050212">
    <property type="protein sequence ID" value="VDP79689.1"/>
    <property type="molecule type" value="Genomic_DNA"/>
</dbReference>
<evidence type="ECO:0000313" key="3">
    <source>
        <dbReference type="WBParaSite" id="SCUD_0002265901-mRNA-1"/>
    </source>
</evidence>
<proteinExistence type="predicted"/>
<reference evidence="1 2" key="2">
    <citation type="submission" date="2018-11" db="EMBL/GenBank/DDBJ databases">
        <authorList>
            <consortium name="Pathogen Informatics"/>
        </authorList>
    </citation>
    <scope>NUCLEOTIDE SEQUENCE [LARGE SCALE GENOMIC DNA]</scope>
    <source>
        <strain evidence="1">Dakar</strain>
        <strain evidence="2">Dakar, Senegal</strain>
    </source>
</reference>
<protein>
    <submittedName>
        <fullName evidence="1 3">Uncharacterized protein</fullName>
    </submittedName>
</protein>
<accession>A0A183L5P0</accession>